<gene>
    <name evidence="1" type="ORF">UFOVP723_92</name>
</gene>
<proteinExistence type="predicted"/>
<name>A0A6J5NK16_9CAUD</name>
<sequence>MTKDRIQIDGVWYIKETDTIPDPLRMTTIDEFDVTRSLHRIWENDDWAFEAKILLEPDGTELEDTWGDCWLTITEKVGDTNDAWVEHSIDNPTWMLGVLEGDPLSMEEANKMMTPEGIRLFRGFLSLLIKNGWLKKKK</sequence>
<reference evidence="1" key="1">
    <citation type="submission" date="2020-04" db="EMBL/GenBank/DDBJ databases">
        <authorList>
            <person name="Chiriac C."/>
            <person name="Salcher M."/>
            <person name="Ghai R."/>
            <person name="Kavagutti S V."/>
        </authorList>
    </citation>
    <scope>NUCLEOTIDE SEQUENCE</scope>
</reference>
<dbReference type="EMBL" id="LR796697">
    <property type="protein sequence ID" value="CAB4160180.1"/>
    <property type="molecule type" value="Genomic_DNA"/>
</dbReference>
<evidence type="ECO:0000313" key="1">
    <source>
        <dbReference type="EMBL" id="CAB4160180.1"/>
    </source>
</evidence>
<accession>A0A6J5NK16</accession>
<organism evidence="1">
    <name type="scientific">uncultured Caudovirales phage</name>
    <dbReference type="NCBI Taxonomy" id="2100421"/>
    <lineage>
        <taxon>Viruses</taxon>
        <taxon>Duplodnaviria</taxon>
        <taxon>Heunggongvirae</taxon>
        <taxon>Uroviricota</taxon>
        <taxon>Caudoviricetes</taxon>
        <taxon>Peduoviridae</taxon>
        <taxon>Maltschvirus</taxon>
        <taxon>Maltschvirus maltsch</taxon>
    </lineage>
</organism>
<protein>
    <submittedName>
        <fullName evidence="1">Uncharacterized protein</fullName>
    </submittedName>
</protein>